<dbReference type="RefSeq" id="WP_083029024.1">
    <property type="nucleotide sequence ID" value="NZ_AP022618.1"/>
</dbReference>
<evidence type="ECO:0000256" key="2">
    <source>
        <dbReference type="SAM" id="SignalP"/>
    </source>
</evidence>
<dbReference type="OrthoDB" id="4569937at2"/>
<feature type="region of interest" description="Disordered" evidence="1">
    <location>
        <begin position="163"/>
        <end position="188"/>
    </location>
</feature>
<sequence>MSISFRSALALTASAALLLTGCAQISAGEAQRDPGYNPDEVNIALLDTGNYPTTPAAPLGNADNPQRGRVIEARRMYENAIFPFQVDPALANLQPRYTRPFTNAKNAALALENKALEGPINDHNWVAGLSITGNDDKKPVYDRYLQNAVLLFNTPADATAAATQMAEASNNKEDPFSRTPYSVSPQSIPRYSDASARTYTVAITGDNPTTSYHVVSYLAHGPYVLSQDVVTKTSVDASAELVAKTLDQQIPLIDAYKPTFADGLAALPRDPTGLLARMRFPDDKNAVVQNGAYGPHGALIFQTDQAWAQQLFTETGVDFYADLDDSLIRARDNAGATKVLDTYFSRMGGAGWNEVDGVHGLPPARCMQQTAGDADQRVNTWCMLVHDNIVLQAMSNQDLDARQRLSADYLMLTAE</sequence>
<proteinExistence type="predicted"/>
<feature type="compositionally biased region" description="Polar residues" evidence="1">
    <location>
        <begin position="179"/>
        <end position="188"/>
    </location>
</feature>
<dbReference type="Pfam" id="PF24088">
    <property type="entry name" value="DUF7373"/>
    <property type="match status" value="1"/>
</dbReference>
<organism evidence="5 6">
    <name type="scientific">Mycolicibacterium insubricum</name>
    <dbReference type="NCBI Taxonomy" id="444597"/>
    <lineage>
        <taxon>Bacteria</taxon>
        <taxon>Bacillati</taxon>
        <taxon>Actinomycetota</taxon>
        <taxon>Actinomycetes</taxon>
        <taxon>Mycobacteriales</taxon>
        <taxon>Mycobacteriaceae</taxon>
        <taxon>Mycolicibacterium</taxon>
    </lineage>
</organism>
<feature type="domain" description="DUF7373" evidence="3">
    <location>
        <begin position="60"/>
        <end position="268"/>
    </location>
</feature>
<dbReference type="STRING" id="444597.BST26_01375"/>
<keyword evidence="6" id="KW-1185">Reference proteome</keyword>
<dbReference type="PROSITE" id="PS51257">
    <property type="entry name" value="PROKAR_LIPOPROTEIN"/>
    <property type="match status" value="1"/>
</dbReference>
<evidence type="ECO:0000259" key="3">
    <source>
        <dbReference type="Pfam" id="PF24088"/>
    </source>
</evidence>
<feature type="domain" description="DUF7373" evidence="4">
    <location>
        <begin position="275"/>
        <end position="413"/>
    </location>
</feature>
<dbReference type="Pfam" id="PF24092">
    <property type="entry name" value="DUF7373_C"/>
    <property type="match status" value="1"/>
</dbReference>
<evidence type="ECO:0000259" key="4">
    <source>
        <dbReference type="Pfam" id="PF24092"/>
    </source>
</evidence>
<dbReference type="InterPro" id="IPR055797">
    <property type="entry name" value="DUF7373"/>
</dbReference>
<protein>
    <submittedName>
        <fullName evidence="5">Uncharacterized protein</fullName>
    </submittedName>
</protein>
<comment type="caution">
    <text evidence="5">The sequence shown here is derived from an EMBL/GenBank/DDBJ whole genome shotgun (WGS) entry which is preliminary data.</text>
</comment>
<evidence type="ECO:0000313" key="5">
    <source>
        <dbReference type="EMBL" id="ORA73851.1"/>
    </source>
</evidence>
<accession>A0A1X0DN66</accession>
<dbReference type="InterPro" id="IPR056463">
    <property type="entry name" value="DUF7373_C"/>
</dbReference>
<dbReference type="AlphaFoldDB" id="A0A1X0DN66"/>
<name>A0A1X0DN66_9MYCO</name>
<evidence type="ECO:0000313" key="6">
    <source>
        <dbReference type="Proteomes" id="UP000192801"/>
    </source>
</evidence>
<keyword evidence="2" id="KW-0732">Signal</keyword>
<dbReference type="EMBL" id="MVHS01000002">
    <property type="protein sequence ID" value="ORA73851.1"/>
    <property type="molecule type" value="Genomic_DNA"/>
</dbReference>
<feature type="signal peptide" evidence="2">
    <location>
        <begin position="1"/>
        <end position="27"/>
    </location>
</feature>
<dbReference type="Proteomes" id="UP000192801">
    <property type="component" value="Unassembled WGS sequence"/>
</dbReference>
<feature type="chain" id="PRO_5043422249" evidence="2">
    <location>
        <begin position="28"/>
        <end position="415"/>
    </location>
</feature>
<evidence type="ECO:0000256" key="1">
    <source>
        <dbReference type="SAM" id="MobiDB-lite"/>
    </source>
</evidence>
<gene>
    <name evidence="5" type="ORF">BST26_01375</name>
</gene>
<reference evidence="5 6" key="1">
    <citation type="submission" date="2016-12" db="EMBL/GenBank/DDBJ databases">
        <title>The new phylogeny of genus Mycobacterium.</title>
        <authorList>
            <person name="Tortoli E."/>
            <person name="Trovato A."/>
            <person name="Cirillo D.M."/>
        </authorList>
    </citation>
    <scope>NUCLEOTIDE SEQUENCE [LARGE SCALE GENOMIC DNA]</scope>
    <source>
        <strain evidence="5 6">DSM 45130</strain>
    </source>
</reference>